<dbReference type="PANTHER" id="PTHR30575">
    <property type="entry name" value="PEPTIDASE M20"/>
    <property type="match status" value="1"/>
</dbReference>
<evidence type="ECO:0000313" key="5">
    <source>
        <dbReference type="Proteomes" id="UP000288168"/>
    </source>
</evidence>
<proteinExistence type="inferred from homology"/>
<dbReference type="SUPFAM" id="SSF53187">
    <property type="entry name" value="Zn-dependent exopeptidases"/>
    <property type="match status" value="1"/>
</dbReference>
<dbReference type="NCBIfam" id="TIGR01891">
    <property type="entry name" value="amidohydrolases"/>
    <property type="match status" value="1"/>
</dbReference>
<dbReference type="AlphaFoldDB" id="A0A428NZC8"/>
<comment type="similarity">
    <text evidence="1 2">Belongs to the peptidase M20A family.</text>
</comment>
<evidence type="ECO:0000313" key="4">
    <source>
        <dbReference type="EMBL" id="RSL46214.1"/>
    </source>
</evidence>
<dbReference type="CDD" id="cd05672">
    <property type="entry name" value="M20_ACY1L2-like"/>
    <property type="match status" value="1"/>
</dbReference>
<dbReference type="InterPro" id="IPR017144">
    <property type="entry name" value="Xaa-Arg_dipeptidase"/>
</dbReference>
<dbReference type="Gene3D" id="3.30.70.360">
    <property type="match status" value="1"/>
</dbReference>
<keyword evidence="5" id="KW-1185">Reference proteome</keyword>
<dbReference type="InterPro" id="IPR017439">
    <property type="entry name" value="Amidohydrolase"/>
</dbReference>
<dbReference type="InterPro" id="IPR052030">
    <property type="entry name" value="Peptidase_M20/M20A_hydrolases"/>
</dbReference>
<dbReference type="Pfam" id="PF01546">
    <property type="entry name" value="Peptidase_M20"/>
    <property type="match status" value="1"/>
</dbReference>
<sequence length="433" mass="46679">MPSFTQNLMGGSLGTKGSDLPLEDVKAAIDVCSSDLRLISETIHDNPELGYKEFTAHKVITDFLEKQGFSVTRHAYGLETSFEAEYGSEGRLVVFCAEYDALPDIGHACGHNLIATSSIAGFIGLVGAIKASPVKGRVRILGTPAEEGGAGKVKLLEAGAFENVDSAIMMHPTAEHAFPEGIRALAGVKFIASLKLKVEFRGHTAHAGGEPWKGLNALDAAVSSYTNISMLRQQVRPDERIHGVIEDGGTVPNVIPEYSRVNYYIRSPTIKGGRELLDRVKNCFEAAAKATGCELNYIEAPAYTELRINDTLSNEFAKIMGVLGEKVIPRSDDPFTFSTDMGNVSFAVPSFHGAFGIPAPKDAMPHQAKFAQASGTEVAVDVALSCAQGMALLGWRVLTDDEFAAGAWKDFNTPDYADQEIRARTEMKAMRVM</sequence>
<dbReference type="OrthoDB" id="6119954at2759"/>
<dbReference type="FunFam" id="3.30.70.360:FF:000004">
    <property type="entry name" value="Peptidase M20 domain-containing protein 2"/>
    <property type="match status" value="1"/>
</dbReference>
<evidence type="ECO:0000256" key="1">
    <source>
        <dbReference type="ARBA" id="ARBA00006247"/>
    </source>
</evidence>
<dbReference type="InterPro" id="IPR011650">
    <property type="entry name" value="Peptidase_M20_dimer"/>
</dbReference>
<dbReference type="PANTHER" id="PTHR30575:SF0">
    <property type="entry name" value="XAA-ARG DIPEPTIDASE"/>
    <property type="match status" value="1"/>
</dbReference>
<dbReference type="InterPro" id="IPR036264">
    <property type="entry name" value="Bact_exopeptidase_dim_dom"/>
</dbReference>
<dbReference type="InterPro" id="IPR002933">
    <property type="entry name" value="Peptidase_M20"/>
</dbReference>
<name>A0A428NZC8_9HYPO</name>
<protein>
    <recommendedName>
        <fullName evidence="2">Peptidase M20 domain-containing protein 2</fullName>
    </recommendedName>
</protein>
<dbReference type="Gene3D" id="3.40.630.10">
    <property type="entry name" value="Zn peptidases"/>
    <property type="match status" value="1"/>
</dbReference>
<dbReference type="PIRSF" id="PIRSF037226">
    <property type="entry name" value="Amidohydrolase_ACY1L2_prd"/>
    <property type="match status" value="1"/>
</dbReference>
<dbReference type="Pfam" id="PF07687">
    <property type="entry name" value="M20_dimer"/>
    <property type="match status" value="1"/>
</dbReference>
<reference evidence="4 5" key="1">
    <citation type="submission" date="2017-06" db="EMBL/GenBank/DDBJ databases">
        <title>Comparative genomic analysis of Ambrosia Fusariam Clade fungi.</title>
        <authorList>
            <person name="Stajich J.E."/>
            <person name="Carrillo J."/>
            <person name="Kijimoto T."/>
            <person name="Eskalen A."/>
            <person name="O'Donnell K."/>
            <person name="Kasson M."/>
        </authorList>
    </citation>
    <scope>NUCLEOTIDE SEQUENCE [LARGE SCALE GENOMIC DNA]</scope>
    <source>
        <strain evidence="4 5">NRRL62584</strain>
    </source>
</reference>
<gene>
    <name evidence="4" type="ORF">CEP54_013963</name>
</gene>
<feature type="domain" description="Peptidase M20 dimerisation" evidence="3">
    <location>
        <begin position="194"/>
        <end position="290"/>
    </location>
</feature>
<dbReference type="Proteomes" id="UP000288168">
    <property type="component" value="Unassembled WGS sequence"/>
</dbReference>
<dbReference type="GO" id="GO:0016805">
    <property type="term" value="F:dipeptidase activity"/>
    <property type="evidence" value="ECO:0007669"/>
    <property type="project" value="InterPro"/>
</dbReference>
<accession>A0A428NZC8</accession>
<dbReference type="EMBL" id="NKCI01000243">
    <property type="protein sequence ID" value="RSL46214.1"/>
    <property type="molecule type" value="Genomic_DNA"/>
</dbReference>
<organism evidence="4 5">
    <name type="scientific">Fusarium duplospermum</name>
    <dbReference type="NCBI Taxonomy" id="1325734"/>
    <lineage>
        <taxon>Eukaryota</taxon>
        <taxon>Fungi</taxon>
        <taxon>Dikarya</taxon>
        <taxon>Ascomycota</taxon>
        <taxon>Pezizomycotina</taxon>
        <taxon>Sordariomycetes</taxon>
        <taxon>Hypocreomycetidae</taxon>
        <taxon>Hypocreales</taxon>
        <taxon>Nectriaceae</taxon>
        <taxon>Fusarium</taxon>
        <taxon>Fusarium solani species complex</taxon>
    </lineage>
</organism>
<dbReference type="SUPFAM" id="SSF55031">
    <property type="entry name" value="Bacterial exopeptidase dimerisation domain"/>
    <property type="match status" value="1"/>
</dbReference>
<evidence type="ECO:0000259" key="3">
    <source>
        <dbReference type="Pfam" id="PF07687"/>
    </source>
</evidence>
<evidence type="ECO:0000256" key="2">
    <source>
        <dbReference type="PIRNR" id="PIRNR037226"/>
    </source>
</evidence>
<comment type="caution">
    <text evidence="4">The sequence shown here is derived from an EMBL/GenBank/DDBJ whole genome shotgun (WGS) entry which is preliminary data.</text>
</comment>